<keyword evidence="4" id="KW-0963">Cytoplasm</keyword>
<dbReference type="GO" id="GO:0006105">
    <property type="term" value="P:succinate metabolic process"/>
    <property type="evidence" value="ECO:0007669"/>
    <property type="project" value="TreeGrafter"/>
</dbReference>
<protein>
    <recommendedName>
        <fullName evidence="3">FAD assembly factor SdhE</fullName>
    </recommendedName>
</protein>
<dbReference type="Proteomes" id="UP000239936">
    <property type="component" value="Unassembled WGS sequence"/>
</dbReference>
<proteinExistence type="inferred from homology"/>
<evidence type="ECO:0000313" key="7">
    <source>
        <dbReference type="Proteomes" id="UP000239936"/>
    </source>
</evidence>
<comment type="subcellular location">
    <subcellularLocation>
        <location evidence="1">Cytoplasm</location>
    </subcellularLocation>
</comment>
<organism evidence="6 7">
    <name type="scientific">Chromatium okenii</name>
    <dbReference type="NCBI Taxonomy" id="61644"/>
    <lineage>
        <taxon>Bacteria</taxon>
        <taxon>Pseudomonadati</taxon>
        <taxon>Pseudomonadota</taxon>
        <taxon>Gammaproteobacteria</taxon>
        <taxon>Chromatiales</taxon>
        <taxon>Chromatiaceae</taxon>
        <taxon>Chromatium</taxon>
    </lineage>
</organism>
<evidence type="ECO:0000256" key="5">
    <source>
        <dbReference type="ARBA" id="ARBA00023186"/>
    </source>
</evidence>
<gene>
    <name evidence="6" type="ORF">CXB77_07850</name>
</gene>
<dbReference type="InterPro" id="IPR050531">
    <property type="entry name" value="SdhE_FAD_assembly_factor"/>
</dbReference>
<dbReference type="GO" id="GO:0005737">
    <property type="term" value="C:cytoplasm"/>
    <property type="evidence" value="ECO:0007669"/>
    <property type="project" value="UniProtKB-SubCell"/>
</dbReference>
<dbReference type="InterPro" id="IPR036714">
    <property type="entry name" value="SDH_sf"/>
</dbReference>
<evidence type="ECO:0000256" key="2">
    <source>
        <dbReference type="ARBA" id="ARBA00008571"/>
    </source>
</evidence>
<evidence type="ECO:0000256" key="4">
    <source>
        <dbReference type="ARBA" id="ARBA00022490"/>
    </source>
</evidence>
<keyword evidence="7" id="KW-1185">Reference proteome</keyword>
<dbReference type="AlphaFoldDB" id="A0A2S7XSG0"/>
<comment type="similarity">
    <text evidence="2">Belongs to the SdhE FAD assembly factor family.</text>
</comment>
<dbReference type="Pfam" id="PF03937">
    <property type="entry name" value="Sdh5"/>
    <property type="match status" value="1"/>
</dbReference>
<dbReference type="SUPFAM" id="SSF109910">
    <property type="entry name" value="YgfY-like"/>
    <property type="match status" value="1"/>
</dbReference>
<dbReference type="PANTHER" id="PTHR39585:SF1">
    <property type="entry name" value="FAD ASSEMBLY FACTOR SDHE"/>
    <property type="match status" value="1"/>
</dbReference>
<reference evidence="6 7" key="1">
    <citation type="submission" date="2018-01" db="EMBL/GenBank/DDBJ databases">
        <title>The complete genome sequence of Chromatium okenii LaCa, a purple sulfur bacterium with a turbulent life.</title>
        <authorList>
            <person name="Luedin S.M."/>
            <person name="Liechti N."/>
            <person name="Storelli N."/>
            <person name="Danza F."/>
            <person name="Wittwer M."/>
            <person name="Pothier J.F."/>
            <person name="Tonolla M.A."/>
        </authorList>
    </citation>
    <scope>NUCLEOTIDE SEQUENCE [LARGE SCALE GENOMIC DNA]</scope>
    <source>
        <strain evidence="6 7">LaCa</strain>
    </source>
</reference>
<evidence type="ECO:0000256" key="3">
    <source>
        <dbReference type="ARBA" id="ARBA00019418"/>
    </source>
</evidence>
<sequence length="109" mass="12639">MAAVAILTTDCSRRLPWNSKVPNTVKHSEEFRRLRWQCRRGMLELDDLLEQFLDLGYSELNAAQRHTFTTLLAAQDTQLSDWLMARATPDDPQLRDLVERIIAVAQAQW</sequence>
<name>A0A2S7XSG0_9GAMM</name>
<evidence type="ECO:0000256" key="1">
    <source>
        <dbReference type="ARBA" id="ARBA00004496"/>
    </source>
</evidence>
<keyword evidence="5" id="KW-0143">Chaperone</keyword>
<comment type="caution">
    <text evidence="6">The sequence shown here is derived from an EMBL/GenBank/DDBJ whole genome shotgun (WGS) entry which is preliminary data.</text>
</comment>
<dbReference type="PANTHER" id="PTHR39585">
    <property type="entry name" value="FAD ASSEMBLY FACTOR SDHE"/>
    <property type="match status" value="1"/>
</dbReference>
<dbReference type="InterPro" id="IPR005631">
    <property type="entry name" value="SDH"/>
</dbReference>
<evidence type="ECO:0000313" key="6">
    <source>
        <dbReference type="EMBL" id="PQJ96679.1"/>
    </source>
</evidence>
<dbReference type="Gene3D" id="1.10.150.250">
    <property type="entry name" value="Flavinator of succinate dehydrogenase"/>
    <property type="match status" value="1"/>
</dbReference>
<dbReference type="OrthoDB" id="9180899at2"/>
<accession>A0A2S7XSG0</accession>
<dbReference type="EMBL" id="PPGH01000034">
    <property type="protein sequence ID" value="PQJ96679.1"/>
    <property type="molecule type" value="Genomic_DNA"/>
</dbReference>